<dbReference type="eggNOG" id="ENOG5033EIJ">
    <property type="taxonomic scope" value="Bacteria"/>
</dbReference>
<evidence type="ECO:0000313" key="1">
    <source>
        <dbReference type="EMBL" id="ABR46650.1"/>
    </source>
</evidence>
<proteinExistence type="predicted"/>
<accession>A6TKD2</accession>
<evidence type="ECO:0000313" key="4">
    <source>
        <dbReference type="Proteomes" id="UP000001572"/>
    </source>
</evidence>
<dbReference type="EMBL" id="CP000724">
    <property type="protein sequence ID" value="ABR48122.1"/>
    <property type="molecule type" value="Genomic_DNA"/>
</dbReference>
<dbReference type="KEGG" id="amt:Amet_0422"/>
<dbReference type="STRING" id="293826.Amet_0422"/>
<protein>
    <submittedName>
        <fullName evidence="1">Uncharacterized protein</fullName>
    </submittedName>
</protein>
<reference evidence="1" key="1">
    <citation type="submission" date="2007-06" db="EMBL/GenBank/DDBJ databases">
        <title>Complete sequence of Alkaliphilus metalliredigens QYMF.</title>
        <authorList>
            <consortium name="US DOE Joint Genome Institute"/>
            <person name="Copeland A."/>
            <person name="Lucas S."/>
            <person name="Lapidus A."/>
            <person name="Barry K."/>
            <person name="Detter J.C."/>
            <person name="Glavina del Rio T."/>
            <person name="Hammon N."/>
            <person name="Israni S."/>
            <person name="Dalin E."/>
            <person name="Tice H."/>
            <person name="Pitluck S."/>
            <person name="Chertkov O."/>
            <person name="Brettin T."/>
            <person name="Bruce D."/>
            <person name="Han C."/>
            <person name="Schmutz J."/>
            <person name="Larimer F."/>
            <person name="Land M."/>
            <person name="Hauser L."/>
            <person name="Kyrpides N."/>
            <person name="Mikhailova N."/>
            <person name="Ye Q."/>
            <person name="Zhou J."/>
            <person name="Fields M."/>
            <person name="Richardson P."/>
        </authorList>
    </citation>
    <scope>NUCLEOTIDE SEQUENCE</scope>
    <source>
        <strain evidence="1">QYMF</strain>
    </source>
</reference>
<dbReference type="KEGG" id="amt:Amet_1959"/>
<reference evidence="4" key="2">
    <citation type="journal article" date="2016" name="Genome Announc.">
        <title>Complete genome sequence of Alkaliphilus metalliredigens strain QYMF, an alkaliphilic and metal-reducing bacterium isolated from borax-contaminated leachate ponds.</title>
        <authorList>
            <person name="Hwang C."/>
            <person name="Copeland A."/>
            <person name="Lucas S."/>
            <person name="Lapidus A."/>
            <person name="Barry K."/>
            <person name="Detter J.C."/>
            <person name="Glavina Del Rio T."/>
            <person name="Hammon N."/>
            <person name="Israni S."/>
            <person name="Dalin E."/>
            <person name="Tice H."/>
            <person name="Pitluck S."/>
            <person name="Chertkov O."/>
            <person name="Brettin T."/>
            <person name="Bruce D."/>
            <person name="Han C."/>
            <person name="Schmutz J."/>
            <person name="Larimer F."/>
            <person name="Land M.L."/>
            <person name="Hauser L."/>
            <person name="Kyrpides N."/>
            <person name="Mikhailova N."/>
            <person name="Ye Q."/>
            <person name="Zhou J."/>
            <person name="Richardson P."/>
            <person name="Fields M.W."/>
        </authorList>
    </citation>
    <scope>NUCLEOTIDE SEQUENCE [LARGE SCALE GENOMIC DNA]</scope>
    <source>
        <strain evidence="4">QYMF</strain>
    </source>
</reference>
<evidence type="ECO:0000313" key="2">
    <source>
        <dbReference type="EMBL" id="ABR48122.1"/>
    </source>
</evidence>
<organism evidence="1 4">
    <name type="scientific">Alkaliphilus metalliredigens (strain QYMF)</name>
    <dbReference type="NCBI Taxonomy" id="293826"/>
    <lineage>
        <taxon>Bacteria</taxon>
        <taxon>Bacillati</taxon>
        <taxon>Bacillota</taxon>
        <taxon>Clostridia</taxon>
        <taxon>Peptostreptococcales</taxon>
        <taxon>Natronincolaceae</taxon>
        <taxon>Alkaliphilus</taxon>
    </lineage>
</organism>
<keyword evidence="4" id="KW-1185">Reference proteome</keyword>
<name>A6TKD2_ALKMQ</name>
<dbReference type="Proteomes" id="UP000001572">
    <property type="component" value="Chromosome"/>
</dbReference>
<sequence length="110" mass="12205">METTVERVRAIASHLGGLPDSTIEIYIEDAKLEMNSMEFKASFKEKIMRYLTAHYATLDNPKIKSEKVDGLGAIAFSDSTSGKEGLKSTEYGQEVLRLLKKSNLSMLVTS</sequence>
<dbReference type="RefSeq" id="WP_011971558.1">
    <property type="nucleotide sequence ID" value="NC_009633.1"/>
</dbReference>
<dbReference type="KEGG" id="amt:Amet_4359"/>
<gene>
    <name evidence="1" type="ordered locus">Amet_0422</name>
    <name evidence="2" type="ordered locus">Amet_1959</name>
    <name evidence="3" type="ordered locus">Amet_4359</name>
</gene>
<dbReference type="HOGENOM" id="CLU_166126_0_0_9"/>
<dbReference type="EMBL" id="CP000724">
    <property type="protein sequence ID" value="ABR50433.1"/>
    <property type="molecule type" value="Genomic_DNA"/>
</dbReference>
<dbReference type="Pfam" id="PF13262">
    <property type="entry name" value="DUF4054"/>
    <property type="match status" value="1"/>
</dbReference>
<dbReference type="EMBL" id="CP000724">
    <property type="protein sequence ID" value="ABR46650.1"/>
    <property type="molecule type" value="Genomic_DNA"/>
</dbReference>
<dbReference type="OrthoDB" id="2969819at2"/>
<dbReference type="AlphaFoldDB" id="A6TKD2"/>
<evidence type="ECO:0000313" key="3">
    <source>
        <dbReference type="EMBL" id="ABR50433.1"/>
    </source>
</evidence>
<dbReference type="InterPro" id="IPR025127">
    <property type="entry name" value="DUF4054"/>
</dbReference>